<evidence type="ECO:0000313" key="4">
    <source>
        <dbReference type="Proteomes" id="UP001165063"/>
    </source>
</evidence>
<dbReference type="Pfam" id="PF12955">
    <property type="entry name" value="Vps3844_C"/>
    <property type="match status" value="1"/>
</dbReference>
<feature type="transmembrane region" description="Helical" evidence="1">
    <location>
        <begin position="127"/>
        <end position="147"/>
    </location>
</feature>
<dbReference type="CDD" id="cd00054">
    <property type="entry name" value="EGF_CA"/>
    <property type="match status" value="1"/>
</dbReference>
<dbReference type="AlphaFoldDB" id="A0A9W7DP09"/>
<dbReference type="EMBL" id="BSXU01006664">
    <property type="protein sequence ID" value="GMG56035.1"/>
    <property type="molecule type" value="Genomic_DNA"/>
</dbReference>
<evidence type="ECO:0000313" key="3">
    <source>
        <dbReference type="EMBL" id="GMG56035.1"/>
    </source>
</evidence>
<feature type="domain" description="Vacuolar sorting protein Vps3844 C-terminal" evidence="2">
    <location>
        <begin position="68"/>
        <end position="160"/>
    </location>
</feature>
<dbReference type="PANTHER" id="PTHR36853">
    <property type="entry name" value="EXPRESSED PROTEIN"/>
    <property type="match status" value="1"/>
</dbReference>
<name>A0A9W7DP09_AMBMO</name>
<dbReference type="OrthoDB" id="5583277at2759"/>
<dbReference type="InterPro" id="IPR024382">
    <property type="entry name" value="Vps3844_C"/>
</dbReference>
<dbReference type="Proteomes" id="UP001165063">
    <property type="component" value="Unassembled WGS sequence"/>
</dbReference>
<dbReference type="GO" id="GO:0005783">
    <property type="term" value="C:endoplasmic reticulum"/>
    <property type="evidence" value="ECO:0007669"/>
    <property type="project" value="TreeGrafter"/>
</dbReference>
<keyword evidence="1" id="KW-0472">Membrane</keyword>
<evidence type="ECO:0000259" key="2">
    <source>
        <dbReference type="Pfam" id="PF12955"/>
    </source>
</evidence>
<keyword evidence="4" id="KW-1185">Reference proteome</keyword>
<dbReference type="InterPro" id="IPR053065">
    <property type="entry name" value="Archenteron_Induction-Rel"/>
</dbReference>
<protein>
    <submittedName>
        <fullName evidence="3">Unnamed protein product</fullName>
    </submittedName>
</protein>
<reference evidence="3" key="1">
    <citation type="submission" date="2023-04" db="EMBL/GenBank/DDBJ databases">
        <title>Ambrosiozyma monospora NBRC 1965.</title>
        <authorList>
            <person name="Ichikawa N."/>
            <person name="Sato H."/>
            <person name="Tonouchi N."/>
        </authorList>
    </citation>
    <scope>NUCLEOTIDE SEQUENCE</scope>
    <source>
        <strain evidence="3">NBRC 1965</strain>
    </source>
</reference>
<proteinExistence type="predicted"/>
<sequence>MVSDTVSKHLKAQDTFEPTIVVLPIEQQTLTLKFRESETQSKVKRDGSQKYSLEVVRVFQRSRSDPTCWTSEQECTDGSDDCSGHGKCIDAAGCYRCSCEAQKVNGTTTYWTGASCQKKDISAPFNLLLWSSVVLIFAFVAGVQLLVKVGDEELPGVLLAATVQTKKST</sequence>
<keyword evidence="1" id="KW-0812">Transmembrane</keyword>
<organism evidence="3 4">
    <name type="scientific">Ambrosiozyma monospora</name>
    <name type="common">Yeast</name>
    <name type="synonym">Endomycopsis monosporus</name>
    <dbReference type="NCBI Taxonomy" id="43982"/>
    <lineage>
        <taxon>Eukaryota</taxon>
        <taxon>Fungi</taxon>
        <taxon>Dikarya</taxon>
        <taxon>Ascomycota</taxon>
        <taxon>Saccharomycotina</taxon>
        <taxon>Pichiomycetes</taxon>
        <taxon>Pichiales</taxon>
        <taxon>Pichiaceae</taxon>
        <taxon>Ambrosiozyma</taxon>
    </lineage>
</organism>
<accession>A0A9W7DP09</accession>
<comment type="caution">
    <text evidence="3">The sequence shown here is derived from an EMBL/GenBank/DDBJ whole genome shotgun (WGS) entry which is preliminary data.</text>
</comment>
<keyword evidence="1" id="KW-1133">Transmembrane helix</keyword>
<evidence type="ECO:0000256" key="1">
    <source>
        <dbReference type="SAM" id="Phobius"/>
    </source>
</evidence>
<gene>
    <name evidence="3" type="ORF">Amon01_000810400</name>
</gene>
<dbReference type="PANTHER" id="PTHR36853:SF1">
    <property type="entry name" value="DUF3844 DOMAIN-CONTAINING PROTEIN"/>
    <property type="match status" value="1"/>
</dbReference>